<evidence type="ECO:0000313" key="8">
    <source>
        <dbReference type="EMBL" id="RCW68514.1"/>
    </source>
</evidence>
<dbReference type="InterPro" id="IPR005565">
    <property type="entry name" value="Hemolysn_activator_HlyB_C"/>
</dbReference>
<keyword evidence="2" id="KW-0812">Transmembrane</keyword>
<dbReference type="Gene3D" id="2.40.160.50">
    <property type="entry name" value="membrane protein fhac: a member of the omp85/tpsb transporter family"/>
    <property type="match status" value="1"/>
</dbReference>
<accession>A0A368XR77</accession>
<dbReference type="InterPro" id="IPR051544">
    <property type="entry name" value="TPS_OM_transporter"/>
</dbReference>
<feature type="domain" description="Polypeptide-transport-associated ShlB-type" evidence="7">
    <location>
        <begin position="70"/>
        <end position="144"/>
    </location>
</feature>
<evidence type="ECO:0000313" key="9">
    <source>
        <dbReference type="Proteomes" id="UP000252884"/>
    </source>
</evidence>
<gene>
    <name evidence="8" type="ORF">DES41_10735</name>
</gene>
<evidence type="ECO:0000256" key="3">
    <source>
        <dbReference type="ARBA" id="ARBA00023237"/>
    </source>
</evidence>
<dbReference type="GO" id="GO:0098046">
    <property type="term" value="C:type V protein secretion system complex"/>
    <property type="evidence" value="ECO:0007669"/>
    <property type="project" value="TreeGrafter"/>
</dbReference>
<reference evidence="8 9" key="1">
    <citation type="submission" date="2018-07" db="EMBL/GenBank/DDBJ databases">
        <title>Genomic Encyclopedia of Type Strains, Phase IV (KMG-IV): sequencing the most valuable type-strain genomes for metagenomic binning, comparative biology and taxonomic classification.</title>
        <authorList>
            <person name="Goeker M."/>
        </authorList>
    </citation>
    <scope>NUCLEOTIDE SEQUENCE [LARGE SCALE GENOMIC DNA]</scope>
    <source>
        <strain evidence="8 9">DSM 21634</strain>
    </source>
</reference>
<evidence type="ECO:0000256" key="1">
    <source>
        <dbReference type="ARBA" id="ARBA00022452"/>
    </source>
</evidence>
<dbReference type="AlphaFoldDB" id="A0A368XR77"/>
<evidence type="ECO:0000256" key="4">
    <source>
        <dbReference type="SAM" id="MobiDB-lite"/>
    </source>
</evidence>
<dbReference type="InterPro" id="IPR013686">
    <property type="entry name" value="Polypept-transport_assoc_ShlB"/>
</dbReference>
<keyword evidence="5" id="KW-0732">Signal</keyword>
<feature type="signal peptide" evidence="5">
    <location>
        <begin position="1"/>
        <end position="23"/>
    </location>
</feature>
<dbReference type="GO" id="GO:0008320">
    <property type="term" value="F:protein transmembrane transporter activity"/>
    <property type="evidence" value="ECO:0007669"/>
    <property type="project" value="TreeGrafter"/>
</dbReference>
<evidence type="ECO:0000256" key="2">
    <source>
        <dbReference type="ARBA" id="ARBA00022692"/>
    </source>
</evidence>
<name>A0A368XR77_9BURK</name>
<proteinExistence type="predicted"/>
<sequence>MKRDSLRLALALAPAAVAGLATAQTPPIDAGRAAQEAQPLRPAEPRQQPNPTILQQEDRPLALPAGRTLRVDSFVFEGADGIPAEELQAAVASYKGRDLAMPDIEAVADRVTALLREKGYLVARALVPRQDASGGALRIRVVIGTYGKVSVQNRSLVNDASLSGYFSDLGGSKTVTRQDLERSMLLVGELPGATLPKVTVAAASEPGASDFVAQVEPGPRYGAYLLGDNFGSRYTGRNRLTAGGTVNSPAGIGDRIDAYGMSSSNGDLRSGRIAYAAPLGSQGLRGEVAASRTTYELGSIYAPLGALGTARSLEANLSYALQRSRTQNLTVLLNLVDRRLYDAVQTEGSATTKHARAATLGASLDRFGQLFSRDAAFSATGSVTWGRLRIDEPAMAAANRAGANTVGGYGRFNLGLAGRVALSDALSAHSALDVQRSIRRNLDSSEQLLISGTRGVTAYESAASGDDGYLVKAELRYALPALPQGTHAVNVFTNLGRVSLHDAGFTTTNGVRLSDVGIGYTVSWRALYARLQAARAIGARPAPYASDDRTRVLVQLGLMI</sequence>
<evidence type="ECO:0000256" key="5">
    <source>
        <dbReference type="SAM" id="SignalP"/>
    </source>
</evidence>
<keyword evidence="9" id="KW-1185">Reference proteome</keyword>
<feature type="region of interest" description="Disordered" evidence="4">
    <location>
        <begin position="27"/>
        <end position="59"/>
    </location>
</feature>
<feature type="chain" id="PRO_5017042896" evidence="5">
    <location>
        <begin position="24"/>
        <end position="560"/>
    </location>
</feature>
<organism evidence="8 9">
    <name type="scientific">Pseudorhodoferax soli</name>
    <dbReference type="NCBI Taxonomy" id="545864"/>
    <lineage>
        <taxon>Bacteria</taxon>
        <taxon>Pseudomonadati</taxon>
        <taxon>Pseudomonadota</taxon>
        <taxon>Betaproteobacteria</taxon>
        <taxon>Burkholderiales</taxon>
        <taxon>Comamonadaceae</taxon>
    </lineage>
</organism>
<evidence type="ECO:0000259" key="7">
    <source>
        <dbReference type="Pfam" id="PF08479"/>
    </source>
</evidence>
<dbReference type="PANTHER" id="PTHR34597">
    <property type="entry name" value="SLR1661 PROTEIN"/>
    <property type="match status" value="1"/>
</dbReference>
<dbReference type="Gene3D" id="3.10.20.310">
    <property type="entry name" value="membrane protein fhac"/>
    <property type="match status" value="1"/>
</dbReference>
<dbReference type="GO" id="GO:0046819">
    <property type="term" value="P:protein secretion by the type V secretion system"/>
    <property type="evidence" value="ECO:0007669"/>
    <property type="project" value="TreeGrafter"/>
</dbReference>
<feature type="domain" description="Haemolysin activator HlyB C-terminal" evidence="6">
    <location>
        <begin position="207"/>
        <end position="503"/>
    </location>
</feature>
<keyword evidence="1" id="KW-0472">Membrane</keyword>
<protein>
    <submittedName>
        <fullName evidence="8">Hemolysin activation/secretion protein</fullName>
    </submittedName>
</protein>
<dbReference type="EMBL" id="QPJK01000007">
    <property type="protein sequence ID" value="RCW68514.1"/>
    <property type="molecule type" value="Genomic_DNA"/>
</dbReference>
<dbReference type="Proteomes" id="UP000252884">
    <property type="component" value="Unassembled WGS sequence"/>
</dbReference>
<dbReference type="Pfam" id="PF03865">
    <property type="entry name" value="ShlB"/>
    <property type="match status" value="1"/>
</dbReference>
<comment type="caution">
    <text evidence="8">The sequence shown here is derived from an EMBL/GenBank/DDBJ whole genome shotgun (WGS) entry which is preliminary data.</text>
</comment>
<dbReference type="PANTHER" id="PTHR34597:SF1">
    <property type="entry name" value="HEME_HEMOPEXIN TRANSPORTER PROTEIN HUXB"/>
    <property type="match status" value="1"/>
</dbReference>
<dbReference type="Pfam" id="PF08479">
    <property type="entry name" value="POTRA_2"/>
    <property type="match status" value="1"/>
</dbReference>
<keyword evidence="3" id="KW-0998">Cell outer membrane</keyword>
<evidence type="ECO:0000259" key="6">
    <source>
        <dbReference type="Pfam" id="PF03865"/>
    </source>
</evidence>
<keyword evidence="1" id="KW-1134">Transmembrane beta strand</keyword>